<evidence type="ECO:0000256" key="4">
    <source>
        <dbReference type="ARBA" id="ARBA00022692"/>
    </source>
</evidence>
<proteinExistence type="inferred from homology"/>
<feature type="transmembrane region" description="Helical" evidence="7">
    <location>
        <begin position="77"/>
        <end position="97"/>
    </location>
</feature>
<keyword evidence="3" id="KW-1003">Cell membrane</keyword>
<protein>
    <submittedName>
        <fullName evidence="8">DoxX family protein</fullName>
    </submittedName>
</protein>
<dbReference type="InterPro" id="IPR051907">
    <property type="entry name" value="DoxX-like_oxidoreductase"/>
</dbReference>
<feature type="transmembrane region" description="Helical" evidence="7">
    <location>
        <begin position="46"/>
        <end position="70"/>
    </location>
</feature>
<dbReference type="Pfam" id="PF07681">
    <property type="entry name" value="DoxX"/>
    <property type="match status" value="1"/>
</dbReference>
<keyword evidence="4 7" id="KW-0812">Transmembrane</keyword>
<evidence type="ECO:0000313" key="9">
    <source>
        <dbReference type="Proteomes" id="UP001596978"/>
    </source>
</evidence>
<dbReference type="RefSeq" id="WP_386405405.1">
    <property type="nucleotide sequence ID" value="NZ_JBHTJH010000004.1"/>
</dbReference>
<dbReference type="InterPro" id="IPR032808">
    <property type="entry name" value="DoxX"/>
</dbReference>
<comment type="similarity">
    <text evidence="2">Belongs to the DoxX family.</text>
</comment>
<evidence type="ECO:0000256" key="6">
    <source>
        <dbReference type="ARBA" id="ARBA00023136"/>
    </source>
</evidence>
<sequence length="128" mass="13579">MKSRHSDLGLLILRVGFSALMLTHGYGKFMMLIQGNGDQFGQVLGLPAIVACILAVIGEFIAPILIILGVKTRLSTIPVIIVMAVAAFVVHAADPIATKEKALLYLIAFVVIGLSGPGKYSIDGRKGY</sequence>
<keyword evidence="5 7" id="KW-1133">Transmembrane helix</keyword>
<evidence type="ECO:0000256" key="5">
    <source>
        <dbReference type="ARBA" id="ARBA00022989"/>
    </source>
</evidence>
<dbReference type="PANTHER" id="PTHR33452">
    <property type="entry name" value="OXIDOREDUCTASE CATD-RELATED"/>
    <property type="match status" value="1"/>
</dbReference>
<evidence type="ECO:0000256" key="3">
    <source>
        <dbReference type="ARBA" id="ARBA00022475"/>
    </source>
</evidence>
<comment type="subcellular location">
    <subcellularLocation>
        <location evidence="1">Cell membrane</location>
        <topology evidence="1">Multi-pass membrane protein</topology>
    </subcellularLocation>
</comment>
<keyword evidence="9" id="KW-1185">Reference proteome</keyword>
<accession>A0ABW3CYR1</accession>
<dbReference type="PANTHER" id="PTHR33452:SF1">
    <property type="entry name" value="INNER MEMBRANE PROTEIN YPHA-RELATED"/>
    <property type="match status" value="1"/>
</dbReference>
<keyword evidence="6 7" id="KW-0472">Membrane</keyword>
<gene>
    <name evidence="8" type="ORF">ACFQ1M_06085</name>
</gene>
<dbReference type="Proteomes" id="UP001596978">
    <property type="component" value="Unassembled WGS sequence"/>
</dbReference>
<evidence type="ECO:0000256" key="2">
    <source>
        <dbReference type="ARBA" id="ARBA00006679"/>
    </source>
</evidence>
<organism evidence="8 9">
    <name type="scientific">Sungkyunkwania multivorans</name>
    <dbReference type="NCBI Taxonomy" id="1173618"/>
    <lineage>
        <taxon>Bacteria</taxon>
        <taxon>Pseudomonadati</taxon>
        <taxon>Bacteroidota</taxon>
        <taxon>Flavobacteriia</taxon>
        <taxon>Flavobacteriales</taxon>
        <taxon>Flavobacteriaceae</taxon>
        <taxon>Sungkyunkwania</taxon>
    </lineage>
</organism>
<name>A0ABW3CYR1_9FLAO</name>
<feature type="transmembrane region" description="Helical" evidence="7">
    <location>
        <begin position="103"/>
        <end position="122"/>
    </location>
</feature>
<feature type="transmembrane region" description="Helical" evidence="7">
    <location>
        <begin position="7"/>
        <end position="26"/>
    </location>
</feature>
<comment type="caution">
    <text evidence="8">The sequence shown here is derived from an EMBL/GenBank/DDBJ whole genome shotgun (WGS) entry which is preliminary data.</text>
</comment>
<evidence type="ECO:0000256" key="1">
    <source>
        <dbReference type="ARBA" id="ARBA00004651"/>
    </source>
</evidence>
<dbReference type="EMBL" id="JBHTJH010000004">
    <property type="protein sequence ID" value="MFD0861768.1"/>
    <property type="molecule type" value="Genomic_DNA"/>
</dbReference>
<evidence type="ECO:0000256" key="7">
    <source>
        <dbReference type="SAM" id="Phobius"/>
    </source>
</evidence>
<evidence type="ECO:0000313" key="8">
    <source>
        <dbReference type="EMBL" id="MFD0861768.1"/>
    </source>
</evidence>
<reference evidence="9" key="1">
    <citation type="journal article" date="2019" name="Int. J. Syst. Evol. Microbiol.">
        <title>The Global Catalogue of Microorganisms (GCM) 10K type strain sequencing project: providing services to taxonomists for standard genome sequencing and annotation.</title>
        <authorList>
            <consortium name="The Broad Institute Genomics Platform"/>
            <consortium name="The Broad Institute Genome Sequencing Center for Infectious Disease"/>
            <person name="Wu L."/>
            <person name="Ma J."/>
        </authorList>
    </citation>
    <scope>NUCLEOTIDE SEQUENCE [LARGE SCALE GENOMIC DNA]</scope>
    <source>
        <strain evidence="9">CCUG 62952</strain>
    </source>
</reference>